<comment type="caution">
    <text evidence="4">The sequence shown here is derived from an EMBL/GenBank/DDBJ whole genome shotgun (WGS) entry which is preliminary data.</text>
</comment>
<organism evidence="4 5">
    <name type="scientific">Tetraparma gracilis</name>
    <dbReference type="NCBI Taxonomy" id="2962635"/>
    <lineage>
        <taxon>Eukaryota</taxon>
        <taxon>Sar</taxon>
        <taxon>Stramenopiles</taxon>
        <taxon>Ochrophyta</taxon>
        <taxon>Bolidophyceae</taxon>
        <taxon>Parmales</taxon>
        <taxon>Triparmaceae</taxon>
        <taxon>Tetraparma</taxon>
    </lineage>
</organism>
<dbReference type="EC" id="3.6.4.12" evidence="1"/>
<keyword evidence="5" id="KW-1185">Reference proteome</keyword>
<keyword evidence="1" id="KW-0378">Hydrolase</keyword>
<feature type="domain" description="RuvB-like AAA-lid" evidence="3">
    <location>
        <begin position="21"/>
        <end position="86"/>
    </location>
</feature>
<gene>
    <name evidence="4" type="ORF">TeGR_g10190</name>
</gene>
<feature type="region of interest" description="Disordered" evidence="2">
    <location>
        <begin position="105"/>
        <end position="139"/>
    </location>
</feature>
<keyword evidence="1" id="KW-0547">Nucleotide-binding</keyword>
<keyword evidence="1" id="KW-0539">Nucleus</keyword>
<evidence type="ECO:0000256" key="1">
    <source>
        <dbReference type="RuleBase" id="RU363048"/>
    </source>
</evidence>
<dbReference type="SUPFAM" id="SSF52540">
    <property type="entry name" value="P-loop containing nucleoside triphosphate hydrolases"/>
    <property type="match status" value="1"/>
</dbReference>
<proteinExistence type="inferred from homology"/>
<dbReference type="Pfam" id="PF17856">
    <property type="entry name" value="TIP49_C"/>
    <property type="match status" value="1"/>
</dbReference>
<dbReference type="PANTHER" id="PTHR11093">
    <property type="entry name" value="RUVB-RELATED REPTIN AND PONTIN"/>
    <property type="match status" value="1"/>
</dbReference>
<dbReference type="Proteomes" id="UP001165060">
    <property type="component" value="Unassembled WGS sequence"/>
</dbReference>
<dbReference type="Gene3D" id="1.10.8.60">
    <property type="match status" value="1"/>
</dbReference>
<keyword evidence="1" id="KW-0347">Helicase</keyword>
<dbReference type="EMBL" id="BRYB01003027">
    <property type="protein sequence ID" value="GMI29307.1"/>
    <property type="molecule type" value="Genomic_DNA"/>
</dbReference>
<name>A0ABQ6MNX0_9STRA</name>
<dbReference type="InterPro" id="IPR041048">
    <property type="entry name" value="RuvB-like_C"/>
</dbReference>
<comment type="catalytic activity">
    <reaction evidence="1">
        <text>ATP + H2O = ADP + phosphate + H(+)</text>
        <dbReference type="Rhea" id="RHEA:13065"/>
        <dbReference type="ChEBI" id="CHEBI:15377"/>
        <dbReference type="ChEBI" id="CHEBI:15378"/>
        <dbReference type="ChEBI" id="CHEBI:30616"/>
        <dbReference type="ChEBI" id="CHEBI:43474"/>
        <dbReference type="ChEBI" id="CHEBI:456216"/>
        <dbReference type="EC" id="3.6.4.12"/>
    </reaction>
</comment>
<keyword evidence="1" id="KW-0067">ATP-binding</keyword>
<dbReference type="InterPro" id="IPR027417">
    <property type="entry name" value="P-loop_NTPase"/>
</dbReference>
<feature type="compositionally biased region" description="Acidic residues" evidence="2">
    <location>
        <begin position="108"/>
        <end position="139"/>
    </location>
</feature>
<evidence type="ECO:0000313" key="4">
    <source>
        <dbReference type="EMBL" id="GMI29307.1"/>
    </source>
</evidence>
<accession>A0ABQ6MNX0</accession>
<keyword evidence="1" id="KW-0804">Transcription</keyword>
<dbReference type="InterPro" id="IPR027238">
    <property type="entry name" value="RuvB-like"/>
</dbReference>
<sequence>MLDRLMIISTSPYTEAETKKILVIRCEEEDVEMAEDALDLLTRIAMETSLRYAIHMIIAASLCATKRKAAEVGITDIKRVYSLFVDVKRSTQFLMEYQKEFMFNELDNGSDDDEEEDDDSDDEMGDAGGGGDDDDDGME</sequence>
<comment type="similarity">
    <text evidence="1">Belongs to the RuvB family.</text>
</comment>
<keyword evidence="1" id="KW-0805">Transcription regulation</keyword>
<protein>
    <recommendedName>
        <fullName evidence="1">RuvB-like helicase</fullName>
        <ecNumber evidence="1">3.6.4.12</ecNumber>
    </recommendedName>
</protein>
<evidence type="ECO:0000256" key="2">
    <source>
        <dbReference type="SAM" id="MobiDB-lite"/>
    </source>
</evidence>
<evidence type="ECO:0000259" key="3">
    <source>
        <dbReference type="Pfam" id="PF17856"/>
    </source>
</evidence>
<reference evidence="4 5" key="1">
    <citation type="journal article" date="2023" name="Commun. Biol.">
        <title>Genome analysis of Parmales, the sister group of diatoms, reveals the evolutionary specialization of diatoms from phago-mixotrophs to photoautotrophs.</title>
        <authorList>
            <person name="Ban H."/>
            <person name="Sato S."/>
            <person name="Yoshikawa S."/>
            <person name="Yamada K."/>
            <person name="Nakamura Y."/>
            <person name="Ichinomiya M."/>
            <person name="Sato N."/>
            <person name="Blanc-Mathieu R."/>
            <person name="Endo H."/>
            <person name="Kuwata A."/>
            <person name="Ogata H."/>
        </authorList>
    </citation>
    <scope>NUCLEOTIDE SEQUENCE [LARGE SCALE GENOMIC DNA]</scope>
</reference>
<evidence type="ECO:0000313" key="5">
    <source>
        <dbReference type="Proteomes" id="UP001165060"/>
    </source>
</evidence>